<organism evidence="5 6">
    <name type="scientific">Clostridium kluyveri</name>
    <dbReference type="NCBI Taxonomy" id="1534"/>
    <lineage>
        <taxon>Bacteria</taxon>
        <taxon>Bacillati</taxon>
        <taxon>Bacillota</taxon>
        <taxon>Clostridia</taxon>
        <taxon>Eubacteriales</taxon>
        <taxon>Clostridiaceae</taxon>
        <taxon>Clostridium</taxon>
    </lineage>
</organism>
<dbReference type="GO" id="GO:0003735">
    <property type="term" value="F:structural constituent of ribosome"/>
    <property type="evidence" value="ECO:0007669"/>
    <property type="project" value="TreeGrafter"/>
</dbReference>
<accession>A0A1L5F594</accession>
<evidence type="ECO:0000313" key="6">
    <source>
        <dbReference type="Proteomes" id="UP000184604"/>
    </source>
</evidence>
<dbReference type="NCBIfam" id="NF005208">
    <property type="entry name" value="PRK06676.1"/>
    <property type="match status" value="1"/>
</dbReference>
<dbReference type="FunFam" id="2.40.50.140:FF:000051">
    <property type="entry name" value="RNA-binding transcriptional accessory protein"/>
    <property type="match status" value="2"/>
</dbReference>
<dbReference type="PROSITE" id="PS50126">
    <property type="entry name" value="S1"/>
    <property type="match status" value="3"/>
</dbReference>
<comment type="similarity">
    <text evidence="1">Belongs to the bacterial ribosomal protein bS1 family.</text>
</comment>
<evidence type="ECO:0000313" key="5">
    <source>
        <dbReference type="EMBL" id="APM38189.1"/>
    </source>
</evidence>
<dbReference type="PRINTS" id="PR00681">
    <property type="entry name" value="RIBOSOMALS1"/>
</dbReference>
<evidence type="ECO:0000259" key="4">
    <source>
        <dbReference type="PROSITE" id="PS50126"/>
    </source>
</evidence>
<evidence type="ECO:0000256" key="2">
    <source>
        <dbReference type="ARBA" id="ARBA00022980"/>
    </source>
</evidence>
<dbReference type="InterPro" id="IPR035104">
    <property type="entry name" value="Ribosomal_protein_S1-like"/>
</dbReference>
<proteinExistence type="inferred from homology"/>
<keyword evidence="2 5" id="KW-0689">Ribosomal protein</keyword>
<dbReference type="Gene3D" id="2.40.50.140">
    <property type="entry name" value="Nucleic acid-binding proteins"/>
    <property type="match status" value="3"/>
</dbReference>
<dbReference type="SMART" id="SM00316">
    <property type="entry name" value="S1"/>
    <property type="match status" value="3"/>
</dbReference>
<dbReference type="InterPro" id="IPR003029">
    <property type="entry name" value="S1_domain"/>
</dbReference>
<dbReference type="EMBL" id="CP018335">
    <property type="protein sequence ID" value="APM38189.1"/>
    <property type="molecule type" value="Genomic_DNA"/>
</dbReference>
<dbReference type="SUPFAM" id="SSF50249">
    <property type="entry name" value="Nucleic acid-binding proteins"/>
    <property type="match status" value="3"/>
</dbReference>
<dbReference type="Proteomes" id="UP000184604">
    <property type="component" value="Chromosome"/>
</dbReference>
<evidence type="ECO:0000256" key="1">
    <source>
        <dbReference type="ARBA" id="ARBA00006767"/>
    </source>
</evidence>
<dbReference type="InterPro" id="IPR050437">
    <property type="entry name" value="Ribos_protein_bS1-like"/>
</dbReference>
<dbReference type="Pfam" id="PF00575">
    <property type="entry name" value="S1"/>
    <property type="match status" value="3"/>
</dbReference>
<dbReference type="CDD" id="cd05688">
    <property type="entry name" value="S1_RPS1_repeat_ec3"/>
    <property type="match status" value="1"/>
</dbReference>
<gene>
    <name evidence="5" type="ORF">BS101_05255</name>
</gene>
<feature type="domain" description="S1 motif" evidence="4">
    <location>
        <begin position="208"/>
        <end position="277"/>
    </location>
</feature>
<sequence>MGFMINNDQTNSVDGIINETDMESVWSKLENEFKNEDIFEVVIKESVKGGLITDLHGLRAFVPASHISVKYTDDLKEFIGKTLRVKLIQLDKSKNKIVLSGKEVEKLELEEISKKLWSTISKGDKIEGRVSRITNFGVFVDLGGVEGLVHISELSWKKIKNPSEVVSVGDKLKVYVLNLDQDRNRISLSIKRILNSPWENIGKKYKSNDIVDGIVSKVINIGAFIEIEPGLEGLVHISEISQEHITTPEEVLKVGDKVKVKILNIDEKASRISLSIKEVQDKFSPNFKEYKEYLDKDNDKITLGDLFKDKLKDMKFN</sequence>
<name>A0A1L5F594_CLOKL</name>
<dbReference type="PANTHER" id="PTHR10724:SF7">
    <property type="entry name" value="SMALL RIBOSOMAL SUBUNIT PROTEIN BS1C"/>
    <property type="match status" value="1"/>
</dbReference>
<dbReference type="OrthoDB" id="9804077at2"/>
<dbReference type="GO" id="GO:0003729">
    <property type="term" value="F:mRNA binding"/>
    <property type="evidence" value="ECO:0007669"/>
    <property type="project" value="TreeGrafter"/>
</dbReference>
<dbReference type="GO" id="GO:0006412">
    <property type="term" value="P:translation"/>
    <property type="evidence" value="ECO:0007669"/>
    <property type="project" value="TreeGrafter"/>
</dbReference>
<reference evidence="5 6" key="1">
    <citation type="submission" date="2016-12" db="EMBL/GenBank/DDBJ databases">
        <title>Complete genome sequence of Clostridium kluyveri JZZ isolated from the pit mud of a Chinese flavor liquor-making factory.</title>
        <authorList>
            <person name="Wang Y."/>
        </authorList>
    </citation>
    <scope>NUCLEOTIDE SEQUENCE [LARGE SCALE GENOMIC DNA]</scope>
    <source>
        <strain evidence="5 6">JZZ</strain>
    </source>
</reference>
<feature type="domain" description="S1 motif" evidence="4">
    <location>
        <begin position="123"/>
        <end position="191"/>
    </location>
</feature>
<dbReference type="AlphaFoldDB" id="A0A1L5F594"/>
<protein>
    <submittedName>
        <fullName evidence="5">30S ribosomal protein S1</fullName>
    </submittedName>
</protein>
<keyword evidence="3" id="KW-0687">Ribonucleoprotein</keyword>
<dbReference type="GO" id="GO:1990904">
    <property type="term" value="C:ribonucleoprotein complex"/>
    <property type="evidence" value="ECO:0007669"/>
    <property type="project" value="UniProtKB-KW"/>
</dbReference>
<dbReference type="CDD" id="cd04465">
    <property type="entry name" value="S1_RPS1_repeat_ec2_hs2"/>
    <property type="match status" value="1"/>
</dbReference>
<evidence type="ECO:0000256" key="3">
    <source>
        <dbReference type="ARBA" id="ARBA00023274"/>
    </source>
</evidence>
<dbReference type="GO" id="GO:0005840">
    <property type="term" value="C:ribosome"/>
    <property type="evidence" value="ECO:0007669"/>
    <property type="project" value="UniProtKB-KW"/>
</dbReference>
<feature type="domain" description="S1 motif" evidence="4">
    <location>
        <begin position="36"/>
        <end position="102"/>
    </location>
</feature>
<dbReference type="InterPro" id="IPR012340">
    <property type="entry name" value="NA-bd_OB-fold"/>
</dbReference>
<dbReference type="PANTHER" id="PTHR10724">
    <property type="entry name" value="30S RIBOSOMAL PROTEIN S1"/>
    <property type="match status" value="1"/>
</dbReference>
<dbReference type="GO" id="GO:0005737">
    <property type="term" value="C:cytoplasm"/>
    <property type="evidence" value="ECO:0007669"/>
    <property type="project" value="UniProtKB-ARBA"/>
</dbReference>